<feature type="transmembrane region" description="Helical" evidence="6">
    <location>
        <begin position="51"/>
        <end position="72"/>
    </location>
</feature>
<evidence type="ECO:0000256" key="2">
    <source>
        <dbReference type="ARBA" id="ARBA00005692"/>
    </source>
</evidence>
<dbReference type="Pfam" id="PF02118">
    <property type="entry name" value="Srg"/>
    <property type="match status" value="1"/>
</dbReference>
<evidence type="ECO:0000313" key="8">
    <source>
        <dbReference type="Proteomes" id="UP000005239"/>
    </source>
</evidence>
<feature type="transmembrane region" description="Helical" evidence="6">
    <location>
        <begin position="181"/>
        <end position="204"/>
    </location>
</feature>
<dbReference type="PANTHER" id="PTHR31748:SF1">
    <property type="entry name" value="SERPENTINE RECEPTOR, CLASS V"/>
    <property type="match status" value="1"/>
</dbReference>
<dbReference type="Gene3D" id="1.20.1070.10">
    <property type="entry name" value="Rhodopsin 7-helix transmembrane proteins"/>
    <property type="match status" value="1"/>
</dbReference>
<comment type="similarity">
    <text evidence="2 6">Belongs to the nematode receptor-like protein srg family.</text>
</comment>
<evidence type="ECO:0000256" key="1">
    <source>
        <dbReference type="ARBA" id="ARBA00004141"/>
    </source>
</evidence>
<feature type="transmembrane region" description="Helical" evidence="6">
    <location>
        <begin position="216"/>
        <end position="236"/>
    </location>
</feature>
<dbReference type="GO" id="GO:0016020">
    <property type="term" value="C:membrane"/>
    <property type="evidence" value="ECO:0007669"/>
    <property type="project" value="UniProtKB-SubCell"/>
</dbReference>
<dbReference type="Proteomes" id="UP000005239">
    <property type="component" value="Unassembled WGS sequence"/>
</dbReference>
<feature type="transmembrane region" description="Helical" evidence="6">
    <location>
        <begin position="105"/>
        <end position="123"/>
    </location>
</feature>
<accession>A0A8R1UZW9</accession>
<dbReference type="SUPFAM" id="SSF81321">
    <property type="entry name" value="Family A G protein-coupled receptor-like"/>
    <property type="match status" value="1"/>
</dbReference>
<comment type="subcellular location">
    <subcellularLocation>
        <location evidence="1">Membrane</location>
        <topology evidence="1">Multi-pass membrane protein</topology>
    </subcellularLocation>
</comment>
<dbReference type="GO" id="GO:0007606">
    <property type="term" value="P:sensory perception of chemical stimulus"/>
    <property type="evidence" value="ECO:0007669"/>
    <property type="project" value="UniProtKB-UniRule"/>
</dbReference>
<keyword evidence="8" id="KW-1185">Reference proteome</keyword>
<evidence type="ECO:0000256" key="5">
    <source>
        <dbReference type="ARBA" id="ARBA00023136"/>
    </source>
</evidence>
<protein>
    <recommendedName>
        <fullName evidence="6">Serpentine receptor class gamma</fullName>
    </recommendedName>
</protein>
<dbReference type="EnsemblMetazoa" id="PPA40846.1">
    <property type="protein sequence ID" value="PPA40846.1"/>
    <property type="gene ID" value="WBGene00279215"/>
</dbReference>
<dbReference type="PROSITE" id="PS50262">
    <property type="entry name" value="G_PROTEIN_RECEP_F1_2"/>
    <property type="match status" value="1"/>
</dbReference>
<dbReference type="InterPro" id="IPR000609">
    <property type="entry name" value="7TM_GPCR_serpentine_rcpt_Srg"/>
</dbReference>
<evidence type="ECO:0000256" key="6">
    <source>
        <dbReference type="RuleBase" id="RU280813"/>
    </source>
</evidence>
<keyword evidence="3 6" id="KW-0812">Transmembrane</keyword>
<dbReference type="InterPro" id="IPR017452">
    <property type="entry name" value="GPCR_Rhodpsn_7TM"/>
</dbReference>
<evidence type="ECO:0000256" key="4">
    <source>
        <dbReference type="ARBA" id="ARBA00022989"/>
    </source>
</evidence>
<sequence>VYVEIVTAHNMQVSEYVGVLLAIFSICSILVQVLVLIAVFHERKYTKNVFYTLYAVGSIADMLSLVDAVFLYSSLTGILQFQFFGSDFTAKVSHHIVWGARSSQLLTVLLIASNRFTAIYFPLKQPTIWNRITEFACAFFQISSIIVNGIGATIILRPIWIKSYYGGIVTLYDTEDSIRKPVFICALMSQIFVSMAIMLFYVAIFRKFKSRKSYHAIDTSLYWFAISICAIEILSIVQHTVSTQFNWTPESKTCLFIIQTVVYNSIPPFLFLIFSKNIRKHMYFTVKRHRPSLIIQLSHALHFRDSRRLSTSITAFT</sequence>
<reference evidence="8" key="1">
    <citation type="journal article" date="2008" name="Nat. Genet.">
        <title>The Pristionchus pacificus genome provides a unique perspective on nematode lifestyle and parasitism.</title>
        <authorList>
            <person name="Dieterich C."/>
            <person name="Clifton S.W."/>
            <person name="Schuster L.N."/>
            <person name="Chinwalla A."/>
            <person name="Delehaunty K."/>
            <person name="Dinkelacker I."/>
            <person name="Fulton L."/>
            <person name="Fulton R."/>
            <person name="Godfrey J."/>
            <person name="Minx P."/>
            <person name="Mitreva M."/>
            <person name="Roeseler W."/>
            <person name="Tian H."/>
            <person name="Witte H."/>
            <person name="Yang S.P."/>
            <person name="Wilson R.K."/>
            <person name="Sommer R.J."/>
        </authorList>
    </citation>
    <scope>NUCLEOTIDE SEQUENCE [LARGE SCALE GENOMIC DNA]</scope>
    <source>
        <strain evidence="8">PS312</strain>
    </source>
</reference>
<keyword evidence="4 6" id="KW-1133">Transmembrane helix</keyword>
<dbReference type="AlphaFoldDB" id="A0A2A6CLF3"/>
<dbReference type="PANTHER" id="PTHR31748">
    <property type="entry name" value="SERPENTINE RECEPTOR, CLASS V"/>
    <property type="match status" value="1"/>
</dbReference>
<accession>A0A2A6CLF3</accession>
<feature type="transmembrane region" description="Helical" evidence="6">
    <location>
        <begin position="16"/>
        <end position="39"/>
    </location>
</feature>
<keyword evidence="5 6" id="KW-0472">Membrane</keyword>
<evidence type="ECO:0000313" key="7">
    <source>
        <dbReference type="EnsemblMetazoa" id="PPA40846.1"/>
    </source>
</evidence>
<reference evidence="7" key="2">
    <citation type="submission" date="2022-06" db="UniProtKB">
        <authorList>
            <consortium name="EnsemblMetazoa"/>
        </authorList>
    </citation>
    <scope>IDENTIFICATION</scope>
    <source>
        <strain evidence="7">PS312</strain>
    </source>
</reference>
<dbReference type="GO" id="GO:0004888">
    <property type="term" value="F:transmembrane signaling receptor activity"/>
    <property type="evidence" value="ECO:0007669"/>
    <property type="project" value="InterPro"/>
</dbReference>
<proteinExistence type="inferred from homology"/>
<feature type="transmembrane region" description="Helical" evidence="6">
    <location>
        <begin position="256"/>
        <end position="274"/>
    </location>
</feature>
<name>A0A2A6CLF3_PRIPA</name>
<organism evidence="7 8">
    <name type="scientific">Pristionchus pacificus</name>
    <name type="common">Parasitic nematode worm</name>
    <dbReference type="NCBI Taxonomy" id="54126"/>
    <lineage>
        <taxon>Eukaryota</taxon>
        <taxon>Metazoa</taxon>
        <taxon>Ecdysozoa</taxon>
        <taxon>Nematoda</taxon>
        <taxon>Chromadorea</taxon>
        <taxon>Rhabditida</taxon>
        <taxon>Rhabditina</taxon>
        <taxon>Diplogasteromorpha</taxon>
        <taxon>Diplogasteroidea</taxon>
        <taxon>Neodiplogasteridae</taxon>
        <taxon>Pristionchus</taxon>
    </lineage>
</organism>
<evidence type="ECO:0000256" key="3">
    <source>
        <dbReference type="ARBA" id="ARBA00022692"/>
    </source>
</evidence>
<gene>
    <name evidence="7" type="primary">WBGene00279215</name>
</gene>
<feature type="transmembrane region" description="Helical" evidence="6">
    <location>
        <begin position="135"/>
        <end position="161"/>
    </location>
</feature>